<proteinExistence type="predicted"/>
<feature type="transmembrane region" description="Helical" evidence="1">
    <location>
        <begin position="104"/>
        <end position="129"/>
    </location>
</feature>
<feature type="transmembrane region" description="Helical" evidence="1">
    <location>
        <begin position="52"/>
        <end position="71"/>
    </location>
</feature>
<reference evidence="2" key="2">
    <citation type="submission" date="2024-06" db="EMBL/GenBank/DDBJ databases">
        <authorList>
            <person name="Petrova K.O."/>
            <person name="Toshchakov S.V."/>
            <person name="Boltjanskaja Y.V."/>
            <person name="Kevbrin V."/>
        </authorList>
    </citation>
    <scope>NUCLEOTIDE SEQUENCE</scope>
    <source>
        <strain evidence="2">Z-910T</strain>
    </source>
</reference>
<protein>
    <recommendedName>
        <fullName evidence="3">ABC transporter permease</fullName>
    </recommendedName>
</protein>
<dbReference type="RefSeq" id="WP_350343955.1">
    <property type="nucleotide sequence ID" value="NZ_CP158367.1"/>
</dbReference>
<feature type="transmembrane region" description="Helical" evidence="1">
    <location>
        <begin position="160"/>
        <end position="181"/>
    </location>
</feature>
<evidence type="ECO:0008006" key="3">
    <source>
        <dbReference type="Google" id="ProtNLM"/>
    </source>
</evidence>
<reference evidence="2" key="1">
    <citation type="journal article" date="2013" name="Extremophiles">
        <title>Proteinivorax tanatarense gen. nov., sp. nov., an anaerobic, haloalkaliphilic, proteolytic bacterium isolated from a decaying algal bloom, and proposal of Proteinivoraceae fam. nov.</title>
        <authorList>
            <person name="Kevbrin V."/>
            <person name="Boltyanskaya Y."/>
            <person name="Zhilina T."/>
            <person name="Kolganova T."/>
            <person name="Lavrentjeva E."/>
            <person name="Kuznetsov B."/>
        </authorList>
    </citation>
    <scope>NUCLEOTIDE SEQUENCE</scope>
    <source>
        <strain evidence="2">Z-910T</strain>
    </source>
</reference>
<keyword evidence="1" id="KW-0812">Transmembrane</keyword>
<dbReference type="AlphaFoldDB" id="A0AAU7VMD1"/>
<keyword evidence="1" id="KW-0472">Membrane</keyword>
<evidence type="ECO:0000313" key="2">
    <source>
        <dbReference type="EMBL" id="XBX75210.1"/>
    </source>
</evidence>
<feature type="transmembrane region" description="Helical" evidence="1">
    <location>
        <begin position="239"/>
        <end position="261"/>
    </location>
</feature>
<feature type="transmembrane region" description="Helical" evidence="1">
    <location>
        <begin position="188"/>
        <end position="205"/>
    </location>
</feature>
<sequence length="267" mass="30233">MKNSNFKKLMMLFKKDLMNLKFESLILLGLIVVGYSLIIFRVQATDDMMKAAIIGNLSFLLFLGTLLIIFIRSFSLVSSEWKNNTLYMIMPLPVKGKSIFLSKILAITTQTVVISGVSLAFLTIVWTSIIGLSEVQEMLNAFMINSSEFFSEYKGEITKVIITGFFSFISLIVTVFFSSVVGRMFKKMSGFITFITFLLTNYVIAKITSITYKFSGIESSIQNGTSVEASIEIFSTQQFWFYNILTIIVTLGLFFATTYLYDKKVEL</sequence>
<feature type="transmembrane region" description="Helical" evidence="1">
    <location>
        <begin position="20"/>
        <end position="40"/>
    </location>
</feature>
<accession>A0AAU7VMD1</accession>
<name>A0AAU7VMD1_9FIRM</name>
<dbReference type="EMBL" id="CP158367">
    <property type="protein sequence ID" value="XBX75210.1"/>
    <property type="molecule type" value="Genomic_DNA"/>
</dbReference>
<organism evidence="2">
    <name type="scientific">Proteinivorax tanatarense</name>
    <dbReference type="NCBI Taxonomy" id="1260629"/>
    <lineage>
        <taxon>Bacteria</taxon>
        <taxon>Bacillati</taxon>
        <taxon>Bacillota</taxon>
        <taxon>Clostridia</taxon>
        <taxon>Eubacteriales</taxon>
        <taxon>Proteinivoracaceae</taxon>
        <taxon>Proteinivorax</taxon>
    </lineage>
</organism>
<gene>
    <name evidence="2" type="ORF">PRVXT_000319</name>
</gene>
<keyword evidence="1" id="KW-1133">Transmembrane helix</keyword>
<evidence type="ECO:0000256" key="1">
    <source>
        <dbReference type="SAM" id="Phobius"/>
    </source>
</evidence>